<dbReference type="RefSeq" id="WP_075705916.1">
    <property type="nucleotide sequence ID" value="NZ_AP019655.1"/>
</dbReference>
<dbReference type="Proteomes" id="UP000186313">
    <property type="component" value="Unassembled WGS sequence"/>
</dbReference>
<dbReference type="SUPFAM" id="SSF55729">
    <property type="entry name" value="Acyl-CoA N-acyltransferases (Nat)"/>
    <property type="match status" value="1"/>
</dbReference>
<dbReference type="Pfam" id="PF13302">
    <property type="entry name" value="Acetyltransf_3"/>
    <property type="match status" value="1"/>
</dbReference>
<feature type="domain" description="N-acetyltransferase" evidence="1">
    <location>
        <begin position="29"/>
        <end position="182"/>
    </location>
</feature>
<dbReference type="Gene3D" id="3.40.630.30">
    <property type="match status" value="1"/>
</dbReference>
<proteinExistence type="predicted"/>
<dbReference type="GO" id="GO:1990189">
    <property type="term" value="F:protein N-terminal-serine acetyltransferase activity"/>
    <property type="evidence" value="ECO:0007669"/>
    <property type="project" value="TreeGrafter"/>
</dbReference>
<evidence type="ECO:0000313" key="3">
    <source>
        <dbReference type="EMBL" id="OLQ93277.1"/>
    </source>
</evidence>
<dbReference type="EMBL" id="MJMH01000184">
    <property type="protein sequence ID" value="OLQ89454.1"/>
    <property type="molecule type" value="Genomic_DNA"/>
</dbReference>
<dbReference type="PANTHER" id="PTHR43441">
    <property type="entry name" value="RIBOSOMAL-PROTEIN-SERINE ACETYLTRANSFERASE"/>
    <property type="match status" value="1"/>
</dbReference>
<accession>A0A1Q9HQW9</accession>
<keyword evidence="3" id="KW-0808">Transferase</keyword>
<gene>
    <name evidence="2" type="ORF">BIY20_01525</name>
    <name evidence="3" type="ORF">BIY22_01955</name>
</gene>
<evidence type="ECO:0000259" key="1">
    <source>
        <dbReference type="PROSITE" id="PS51186"/>
    </source>
</evidence>
<dbReference type="GO" id="GO:0005737">
    <property type="term" value="C:cytoplasm"/>
    <property type="evidence" value="ECO:0007669"/>
    <property type="project" value="TreeGrafter"/>
</dbReference>
<protein>
    <submittedName>
        <fullName evidence="3">Ribosomal-protein-L7/L12-serine acetyltransferase</fullName>
    </submittedName>
</protein>
<keyword evidence="4" id="KW-1185">Reference proteome</keyword>
<dbReference type="InterPro" id="IPR051908">
    <property type="entry name" value="Ribosomal_N-acetyltransferase"/>
</dbReference>
<evidence type="ECO:0000313" key="4">
    <source>
        <dbReference type="Proteomes" id="UP000186039"/>
    </source>
</evidence>
<reference evidence="4 5" key="1">
    <citation type="submission" date="2016-09" db="EMBL/GenBank/DDBJ databases">
        <title>Genomic Taxonomy of the Vibrionaceae.</title>
        <authorList>
            <person name="Gonzalez-Castillo A."/>
            <person name="Gomez-Gil B."/>
            <person name="Enciso-Ibarra K."/>
        </authorList>
    </citation>
    <scope>NUCLEOTIDE SEQUENCE [LARGE SCALE GENOMIC DNA]</scope>
    <source>
        <strain evidence="2 4">CAIM 1902</strain>
        <strain evidence="3 5">CAIM 703</strain>
    </source>
</reference>
<dbReference type="STRING" id="1381081.BIY22_01955"/>
<dbReference type="OrthoDB" id="9784707at2"/>
<evidence type="ECO:0000313" key="2">
    <source>
        <dbReference type="EMBL" id="OLQ89454.1"/>
    </source>
</evidence>
<comment type="caution">
    <text evidence="3">The sequence shown here is derived from an EMBL/GenBank/DDBJ whole genome shotgun (WGS) entry which is preliminary data.</text>
</comment>
<name>A0A1Q9HQW9_9VIBR</name>
<dbReference type="InterPro" id="IPR016181">
    <property type="entry name" value="Acyl_CoA_acyltransferase"/>
</dbReference>
<dbReference type="PANTHER" id="PTHR43441:SF11">
    <property type="entry name" value="RIBOSOMAL-PROTEIN-SERINE ACETYLTRANSFERASE"/>
    <property type="match status" value="1"/>
</dbReference>
<dbReference type="Proteomes" id="UP000186039">
    <property type="component" value="Unassembled WGS sequence"/>
</dbReference>
<dbReference type="InterPro" id="IPR000182">
    <property type="entry name" value="GNAT_dom"/>
</dbReference>
<sequence>MVLANLFSLTIDDELQLALVDESFAPIYCQLVSTQQAYLSQWLAWPPYCQSEQDFRLFIQRSLNDYAEGKSLTCAIIYQGNIVGNCSFNSIDHDLKRVAIGYWLSQDFTQRGIMTRVVNKLIEIAFTKYQMEKVELSAAVDNLPSRAVAERCGMTLEGVISNSEKIGERILDHAIYAIHKQTP</sequence>
<dbReference type="GO" id="GO:0008999">
    <property type="term" value="F:protein-N-terminal-alanine acetyltransferase activity"/>
    <property type="evidence" value="ECO:0007669"/>
    <property type="project" value="TreeGrafter"/>
</dbReference>
<dbReference type="EMBL" id="MJMJ01000001">
    <property type="protein sequence ID" value="OLQ93277.1"/>
    <property type="molecule type" value="Genomic_DNA"/>
</dbReference>
<dbReference type="AlphaFoldDB" id="A0A1Q9HQW9"/>
<dbReference type="PROSITE" id="PS51186">
    <property type="entry name" value="GNAT"/>
    <property type="match status" value="1"/>
</dbReference>
<organism evidence="3 5">
    <name type="scientific">Vibrio panuliri</name>
    <dbReference type="NCBI Taxonomy" id="1381081"/>
    <lineage>
        <taxon>Bacteria</taxon>
        <taxon>Pseudomonadati</taxon>
        <taxon>Pseudomonadota</taxon>
        <taxon>Gammaproteobacteria</taxon>
        <taxon>Vibrionales</taxon>
        <taxon>Vibrionaceae</taxon>
        <taxon>Vibrio</taxon>
    </lineage>
</organism>
<evidence type="ECO:0000313" key="5">
    <source>
        <dbReference type="Proteomes" id="UP000186313"/>
    </source>
</evidence>